<proteinExistence type="predicted"/>
<accession>A0A6V8LMI7</accession>
<evidence type="ECO:0000313" key="2">
    <source>
        <dbReference type="Proteomes" id="UP000482960"/>
    </source>
</evidence>
<keyword evidence="2" id="KW-1185">Reference proteome</keyword>
<sequence>MNEQSRIGPLGRLARLTYRRRGRTVLLWLAALALAIGLSAAFGGDFAADYSAPGSDSKAAEELLSERFPAQSGEIVNVVVRADAGVAGPAATSRSCSPTCRRCRTWRASTTRSARPAASPPTAVPWLRTCAWT</sequence>
<dbReference type="AlphaFoldDB" id="A0A6V8LMI7"/>
<evidence type="ECO:0000313" key="1">
    <source>
        <dbReference type="EMBL" id="GFJ95317.1"/>
    </source>
</evidence>
<protein>
    <recommendedName>
        <fullName evidence="3">Membrane transport protein MMPL domain-containing protein</fullName>
    </recommendedName>
</protein>
<evidence type="ECO:0008006" key="3">
    <source>
        <dbReference type="Google" id="ProtNLM"/>
    </source>
</evidence>
<gene>
    <name evidence="1" type="ORF">Prum_089590</name>
</gene>
<dbReference type="Proteomes" id="UP000482960">
    <property type="component" value="Unassembled WGS sequence"/>
</dbReference>
<dbReference type="EMBL" id="BLPG01000001">
    <property type="protein sequence ID" value="GFJ95317.1"/>
    <property type="molecule type" value="Genomic_DNA"/>
</dbReference>
<comment type="caution">
    <text evidence="1">The sequence shown here is derived from an EMBL/GenBank/DDBJ whole genome shotgun (WGS) entry which is preliminary data.</text>
</comment>
<reference evidence="1 2" key="2">
    <citation type="submission" date="2020-03" db="EMBL/GenBank/DDBJ databases">
        <authorList>
            <person name="Ichikawa N."/>
            <person name="Kimura A."/>
            <person name="Kitahashi Y."/>
            <person name="Uohara A."/>
        </authorList>
    </citation>
    <scope>NUCLEOTIDE SEQUENCE [LARGE SCALE GENOMIC DNA]</scope>
    <source>
        <strain evidence="1 2">NBRC 108638</strain>
    </source>
</reference>
<dbReference type="RefSeq" id="WP_173082862.1">
    <property type="nucleotide sequence ID" value="NZ_BLPG01000001.1"/>
</dbReference>
<organism evidence="1 2">
    <name type="scientific">Phytohabitans rumicis</name>
    <dbReference type="NCBI Taxonomy" id="1076125"/>
    <lineage>
        <taxon>Bacteria</taxon>
        <taxon>Bacillati</taxon>
        <taxon>Actinomycetota</taxon>
        <taxon>Actinomycetes</taxon>
        <taxon>Micromonosporales</taxon>
        <taxon>Micromonosporaceae</taxon>
    </lineage>
</organism>
<name>A0A6V8LMI7_9ACTN</name>
<reference evidence="1 2" key="1">
    <citation type="submission" date="2020-03" db="EMBL/GenBank/DDBJ databases">
        <title>Whole genome shotgun sequence of Phytohabitans rumicis NBRC 108638.</title>
        <authorList>
            <person name="Komaki H."/>
            <person name="Tamura T."/>
        </authorList>
    </citation>
    <scope>NUCLEOTIDE SEQUENCE [LARGE SCALE GENOMIC DNA]</scope>
    <source>
        <strain evidence="1 2">NBRC 108638</strain>
    </source>
</reference>